<accession>A0A0L0DQT2</accession>
<dbReference type="EMBL" id="GL349438">
    <property type="protein sequence ID" value="KNC54635.1"/>
    <property type="molecule type" value="Genomic_DNA"/>
</dbReference>
<dbReference type="SMART" id="SM00322">
    <property type="entry name" value="KH"/>
    <property type="match status" value="1"/>
</dbReference>
<dbReference type="STRING" id="461836.A0A0L0DQT2"/>
<dbReference type="InterPro" id="IPR004088">
    <property type="entry name" value="KH_dom_type_1"/>
</dbReference>
<dbReference type="InterPro" id="IPR004087">
    <property type="entry name" value="KH_dom"/>
</dbReference>
<reference evidence="4 5" key="1">
    <citation type="submission" date="2010-05" db="EMBL/GenBank/DDBJ databases">
        <title>The Genome Sequence of Thecamonas trahens ATCC 50062.</title>
        <authorList>
            <consortium name="The Broad Institute Genome Sequencing Platform"/>
            <person name="Russ C."/>
            <person name="Cuomo C."/>
            <person name="Shea T."/>
            <person name="Young S.K."/>
            <person name="Zeng Q."/>
            <person name="Koehrsen M."/>
            <person name="Haas B."/>
            <person name="Borodovsky M."/>
            <person name="Guigo R."/>
            <person name="Alvarado L."/>
            <person name="Berlin A."/>
            <person name="Bochicchio J."/>
            <person name="Borenstein D."/>
            <person name="Chapman S."/>
            <person name="Chen Z."/>
            <person name="Freedman E."/>
            <person name="Gellesch M."/>
            <person name="Goldberg J."/>
            <person name="Griggs A."/>
            <person name="Gujja S."/>
            <person name="Heilman E."/>
            <person name="Heiman D."/>
            <person name="Hepburn T."/>
            <person name="Howarth C."/>
            <person name="Jen D."/>
            <person name="Larson L."/>
            <person name="Mehta T."/>
            <person name="Park D."/>
            <person name="Pearson M."/>
            <person name="Roberts A."/>
            <person name="Saif S."/>
            <person name="Shenoy N."/>
            <person name="Sisk P."/>
            <person name="Stolte C."/>
            <person name="Sykes S."/>
            <person name="Thomson T."/>
            <person name="Walk T."/>
            <person name="White J."/>
            <person name="Yandava C."/>
            <person name="Burger G."/>
            <person name="Gray M.W."/>
            <person name="Holland P.W.H."/>
            <person name="King N."/>
            <person name="Lang F.B.F."/>
            <person name="Roger A.J."/>
            <person name="Ruiz-Trillo I."/>
            <person name="Lander E."/>
            <person name="Nusbaum C."/>
        </authorList>
    </citation>
    <scope>NUCLEOTIDE SEQUENCE [LARGE SCALE GENOMIC DNA]</scope>
    <source>
        <strain evidence="4 5">ATCC 50062</strain>
    </source>
</reference>
<keyword evidence="1" id="KW-0694">RNA-binding</keyword>
<organism evidence="4 5">
    <name type="scientific">Thecamonas trahens ATCC 50062</name>
    <dbReference type="NCBI Taxonomy" id="461836"/>
    <lineage>
        <taxon>Eukaryota</taxon>
        <taxon>Apusozoa</taxon>
        <taxon>Apusomonadida</taxon>
        <taxon>Apusomonadidae</taxon>
        <taxon>Thecamonas</taxon>
    </lineage>
</organism>
<dbReference type="Gene3D" id="3.30.1370.10">
    <property type="entry name" value="K Homology domain, type 1"/>
    <property type="match status" value="1"/>
</dbReference>
<dbReference type="Proteomes" id="UP000054408">
    <property type="component" value="Unassembled WGS sequence"/>
</dbReference>
<dbReference type="Gene3D" id="3.10.310.30">
    <property type="match status" value="1"/>
</dbReference>
<dbReference type="SUPFAM" id="SSF64182">
    <property type="entry name" value="DHH phosphoesterases"/>
    <property type="match status" value="1"/>
</dbReference>
<dbReference type="InterPro" id="IPR036612">
    <property type="entry name" value="KH_dom_type_1_sf"/>
</dbReference>
<dbReference type="GO" id="GO:0003723">
    <property type="term" value="F:RNA binding"/>
    <property type="evidence" value="ECO:0007669"/>
    <property type="project" value="UniProtKB-UniRule"/>
</dbReference>
<gene>
    <name evidence="4" type="ORF">AMSG_01489</name>
</gene>
<evidence type="ECO:0000256" key="2">
    <source>
        <dbReference type="SAM" id="MobiDB-lite"/>
    </source>
</evidence>
<dbReference type="RefSeq" id="XP_013761542.1">
    <property type="nucleotide sequence ID" value="XM_013906088.1"/>
</dbReference>
<name>A0A0L0DQT2_THETB</name>
<feature type="compositionally biased region" description="Low complexity" evidence="2">
    <location>
        <begin position="242"/>
        <end position="270"/>
    </location>
</feature>
<feature type="compositionally biased region" description="Polar residues" evidence="2">
    <location>
        <begin position="312"/>
        <end position="325"/>
    </location>
</feature>
<dbReference type="SUPFAM" id="SSF54791">
    <property type="entry name" value="Eukaryotic type KH-domain (KH-domain type I)"/>
    <property type="match status" value="1"/>
</dbReference>
<keyword evidence="5" id="KW-1185">Reference proteome</keyword>
<protein>
    <submittedName>
        <fullName evidence="4">Vacuolar proton pump subunit F</fullName>
    </submittedName>
</protein>
<evidence type="ECO:0000256" key="1">
    <source>
        <dbReference type="PROSITE-ProRule" id="PRU00117"/>
    </source>
</evidence>
<feature type="compositionally biased region" description="Polar residues" evidence="2">
    <location>
        <begin position="294"/>
        <end position="305"/>
    </location>
</feature>
<evidence type="ECO:0000313" key="5">
    <source>
        <dbReference type="Proteomes" id="UP000054408"/>
    </source>
</evidence>
<feature type="domain" description="K Homology" evidence="3">
    <location>
        <begin position="349"/>
        <end position="422"/>
    </location>
</feature>
<dbReference type="PANTHER" id="PTHR46922">
    <property type="entry name" value="DHHA1 DOMAIN PROTEIN"/>
    <property type="match status" value="1"/>
</dbReference>
<dbReference type="AlphaFoldDB" id="A0A0L0DQT2"/>
<dbReference type="eggNOG" id="KOG2190">
    <property type="taxonomic scope" value="Eukaryota"/>
</dbReference>
<evidence type="ECO:0000259" key="3">
    <source>
        <dbReference type="SMART" id="SM00322"/>
    </source>
</evidence>
<dbReference type="PROSITE" id="PS50084">
    <property type="entry name" value="KH_TYPE_1"/>
    <property type="match status" value="1"/>
</dbReference>
<evidence type="ECO:0000313" key="4">
    <source>
        <dbReference type="EMBL" id="KNC54635.1"/>
    </source>
</evidence>
<feature type="compositionally biased region" description="Pro residues" evidence="2">
    <location>
        <begin position="327"/>
        <end position="340"/>
    </location>
</feature>
<dbReference type="OrthoDB" id="443832at2759"/>
<dbReference type="InterPro" id="IPR038763">
    <property type="entry name" value="DHH_sf"/>
</dbReference>
<proteinExistence type="predicted"/>
<dbReference type="PANTHER" id="PTHR46922:SF4">
    <property type="entry name" value="DHHA1 DOMAIN PROTEIN"/>
    <property type="match status" value="1"/>
</dbReference>
<feature type="region of interest" description="Disordered" evidence="2">
    <location>
        <begin position="242"/>
        <end position="343"/>
    </location>
</feature>
<dbReference type="GeneID" id="25561238"/>
<dbReference type="Pfam" id="PF00013">
    <property type="entry name" value="KH_1"/>
    <property type="match status" value="1"/>
</dbReference>
<feature type="compositionally biased region" description="Pro residues" evidence="2">
    <location>
        <begin position="271"/>
        <end position="292"/>
    </location>
</feature>
<sequence length="433" mass="45460">MRDVAAVSANFVVLDHHTSAAVAMAGRFERTFFDFDRSGAMLAWQYFHPGVAEADAPLLIQYIQDTDLWRFALPNAADFSAALKAQPRLSLQFLSTLLDHDELDRFIARGSAIRSYIDAAVARQLPTAGFRAFHGYETLILNASANMSELGNELARLAPIGLVYYTNHAAAGRIKVSLRTVDPAIDVSALAALHGGGGHAKAAAFVHHGSSIDELFDNAAGSAYAAAAAAVVSSASAAAAATRATPPATRPASDARAPSGSDPRTGARAAPPAPTPTSAPLYPRPPPGPPPGVQSKSKPTPSSAPITPLLPSMSTMASMLSNRAGTSPPPTAPSPPPPASPHEAARIQAKIIEHMLVPHHLVGFILGRGGSAIRSIRTASGAFIKIQNRSEVAPDASGRRVTFSGTQQQVSAARELIKARMVEAELNFHRRRL</sequence>